<feature type="domain" description="Alcohol dehydrogenase-like C-terminal" evidence="1">
    <location>
        <begin position="18"/>
        <end position="100"/>
    </location>
</feature>
<gene>
    <name evidence="2" type="ORF">SISSUDRAFT_1047043</name>
</gene>
<evidence type="ECO:0000259" key="1">
    <source>
        <dbReference type="Pfam" id="PF00107"/>
    </source>
</evidence>
<dbReference type="Proteomes" id="UP000076798">
    <property type="component" value="Unassembled WGS sequence"/>
</dbReference>
<organism evidence="2 3">
    <name type="scientific">Sistotremastrum suecicum HHB10207 ss-3</name>
    <dbReference type="NCBI Taxonomy" id="1314776"/>
    <lineage>
        <taxon>Eukaryota</taxon>
        <taxon>Fungi</taxon>
        <taxon>Dikarya</taxon>
        <taxon>Basidiomycota</taxon>
        <taxon>Agaricomycotina</taxon>
        <taxon>Agaricomycetes</taxon>
        <taxon>Sistotremastrales</taxon>
        <taxon>Sistotremastraceae</taxon>
        <taxon>Sistotremastrum</taxon>
    </lineage>
</organism>
<name>A0A166DCS4_9AGAM</name>
<dbReference type="Pfam" id="PF00107">
    <property type="entry name" value="ADH_zinc_N"/>
    <property type="match status" value="1"/>
</dbReference>
<dbReference type="PANTHER" id="PTHR45348">
    <property type="entry name" value="HYPOTHETICAL OXIDOREDUCTASE (EUROFUNG)"/>
    <property type="match status" value="1"/>
</dbReference>
<dbReference type="Gene3D" id="3.90.180.10">
    <property type="entry name" value="Medium-chain alcohol dehydrogenases, catalytic domain"/>
    <property type="match status" value="1"/>
</dbReference>
<dbReference type="InterPro" id="IPR036291">
    <property type="entry name" value="NAD(P)-bd_dom_sf"/>
</dbReference>
<sequence>MGAIPITSSCLYSCCGSVIQLAHLFGFNVIATASPANHDYVKSLGAKHVFDHRDPDVVSKIREVAGPNLSKVYDAVSEGGTVEASVKSITSSSEGKVVIILPLPSPDPSTASVKVIATGTSKATEIPALGEAVYWYLGELLSRGILIPNKFKIIPGGLSGVNEGLSLQRRHKISGEKLVYRIADSKF</sequence>
<dbReference type="SUPFAM" id="SSF51735">
    <property type="entry name" value="NAD(P)-binding Rossmann-fold domains"/>
    <property type="match status" value="1"/>
</dbReference>
<dbReference type="InterPro" id="IPR047122">
    <property type="entry name" value="Trans-enoyl_RdTase-like"/>
</dbReference>
<evidence type="ECO:0000313" key="2">
    <source>
        <dbReference type="EMBL" id="KZT38375.1"/>
    </source>
</evidence>
<proteinExistence type="predicted"/>
<dbReference type="AlphaFoldDB" id="A0A166DCS4"/>
<evidence type="ECO:0000313" key="3">
    <source>
        <dbReference type="Proteomes" id="UP000076798"/>
    </source>
</evidence>
<dbReference type="Gene3D" id="3.40.50.720">
    <property type="entry name" value="NAD(P)-binding Rossmann-like Domain"/>
    <property type="match status" value="1"/>
</dbReference>
<accession>A0A166DCS4</accession>
<dbReference type="GO" id="GO:0016651">
    <property type="term" value="F:oxidoreductase activity, acting on NAD(P)H"/>
    <property type="evidence" value="ECO:0007669"/>
    <property type="project" value="InterPro"/>
</dbReference>
<keyword evidence="3" id="KW-1185">Reference proteome</keyword>
<dbReference type="OrthoDB" id="10257049at2759"/>
<dbReference type="InterPro" id="IPR013149">
    <property type="entry name" value="ADH-like_C"/>
</dbReference>
<dbReference type="PANTHER" id="PTHR45348:SF2">
    <property type="entry name" value="ZINC-TYPE ALCOHOL DEHYDROGENASE-LIKE PROTEIN C2E1P3.01"/>
    <property type="match status" value="1"/>
</dbReference>
<dbReference type="STRING" id="1314776.A0A166DCS4"/>
<dbReference type="EMBL" id="KV428064">
    <property type="protein sequence ID" value="KZT38375.1"/>
    <property type="molecule type" value="Genomic_DNA"/>
</dbReference>
<reference evidence="2 3" key="1">
    <citation type="journal article" date="2016" name="Mol. Biol. Evol.">
        <title>Comparative Genomics of Early-Diverging Mushroom-Forming Fungi Provides Insights into the Origins of Lignocellulose Decay Capabilities.</title>
        <authorList>
            <person name="Nagy L.G."/>
            <person name="Riley R."/>
            <person name="Tritt A."/>
            <person name="Adam C."/>
            <person name="Daum C."/>
            <person name="Floudas D."/>
            <person name="Sun H."/>
            <person name="Yadav J.S."/>
            <person name="Pangilinan J."/>
            <person name="Larsson K.H."/>
            <person name="Matsuura K."/>
            <person name="Barry K."/>
            <person name="Labutti K."/>
            <person name="Kuo R."/>
            <person name="Ohm R.A."/>
            <person name="Bhattacharya S.S."/>
            <person name="Shirouzu T."/>
            <person name="Yoshinaga Y."/>
            <person name="Martin F.M."/>
            <person name="Grigoriev I.V."/>
            <person name="Hibbett D.S."/>
        </authorList>
    </citation>
    <scope>NUCLEOTIDE SEQUENCE [LARGE SCALE GENOMIC DNA]</scope>
    <source>
        <strain evidence="2 3">HHB10207 ss-3</strain>
    </source>
</reference>
<protein>
    <recommendedName>
        <fullName evidence="1">Alcohol dehydrogenase-like C-terminal domain-containing protein</fullName>
    </recommendedName>
</protein>